<dbReference type="SUPFAM" id="SSF49899">
    <property type="entry name" value="Concanavalin A-like lectins/glucanases"/>
    <property type="match status" value="1"/>
</dbReference>
<feature type="compositionally biased region" description="Pro residues" evidence="12">
    <location>
        <begin position="4375"/>
        <end position="4388"/>
    </location>
</feature>
<feature type="region of interest" description="Disordered" evidence="12">
    <location>
        <begin position="1525"/>
        <end position="1571"/>
    </location>
</feature>
<feature type="domain" description="Protein kinase" evidence="13">
    <location>
        <begin position="2382"/>
        <end position="2669"/>
    </location>
</feature>
<feature type="compositionally biased region" description="Basic and acidic residues" evidence="12">
    <location>
        <begin position="4743"/>
        <end position="4766"/>
    </location>
</feature>
<feature type="compositionally biased region" description="Low complexity" evidence="12">
    <location>
        <begin position="4235"/>
        <end position="4247"/>
    </location>
</feature>
<dbReference type="SMART" id="SM00717">
    <property type="entry name" value="SANT"/>
    <property type="match status" value="1"/>
</dbReference>
<feature type="repeat" description="ANK" evidence="9">
    <location>
        <begin position="1178"/>
        <end position="1210"/>
    </location>
</feature>
<dbReference type="InterPro" id="IPR000719">
    <property type="entry name" value="Prot_kinase_dom"/>
</dbReference>
<dbReference type="GO" id="GO:0005634">
    <property type="term" value="C:nucleus"/>
    <property type="evidence" value="ECO:0007669"/>
    <property type="project" value="InterPro"/>
</dbReference>
<dbReference type="CDD" id="cd00167">
    <property type="entry name" value="SANT"/>
    <property type="match status" value="1"/>
</dbReference>
<feature type="region of interest" description="Disordered" evidence="12">
    <location>
        <begin position="591"/>
        <end position="627"/>
    </location>
</feature>
<dbReference type="SMART" id="SM00438">
    <property type="entry name" value="ZnF_NFX"/>
    <property type="match status" value="5"/>
</dbReference>
<dbReference type="InterPro" id="IPR003877">
    <property type="entry name" value="SPRY_dom"/>
</dbReference>
<evidence type="ECO:0000256" key="1">
    <source>
        <dbReference type="ARBA" id="ARBA00004496"/>
    </source>
</evidence>
<feature type="domain" description="Myb-like" evidence="14">
    <location>
        <begin position="31"/>
        <end position="71"/>
    </location>
</feature>
<evidence type="ECO:0000259" key="16">
    <source>
        <dbReference type="PROSITE" id="PS50188"/>
    </source>
</evidence>
<organism evidence="19 20">
    <name type="scientific">Edaphochlamys debaryana</name>
    <dbReference type="NCBI Taxonomy" id="47281"/>
    <lineage>
        <taxon>Eukaryota</taxon>
        <taxon>Viridiplantae</taxon>
        <taxon>Chlorophyta</taxon>
        <taxon>core chlorophytes</taxon>
        <taxon>Chlorophyceae</taxon>
        <taxon>CS clade</taxon>
        <taxon>Chlamydomonadales</taxon>
        <taxon>Chlamydomonadales incertae sedis</taxon>
        <taxon>Edaphochlamys</taxon>
    </lineage>
</organism>
<feature type="region of interest" description="Disordered" evidence="12">
    <location>
        <begin position="282"/>
        <end position="328"/>
    </location>
</feature>
<feature type="domain" description="RZ-type" evidence="18">
    <location>
        <begin position="5713"/>
        <end position="5800"/>
    </location>
</feature>
<dbReference type="SUPFAM" id="SSF48403">
    <property type="entry name" value="Ankyrin repeat"/>
    <property type="match status" value="3"/>
</dbReference>
<feature type="region of interest" description="Disordered" evidence="12">
    <location>
        <begin position="136"/>
        <end position="191"/>
    </location>
</feature>
<dbReference type="PROSITE" id="PS51294">
    <property type="entry name" value="HTH_MYB"/>
    <property type="match status" value="1"/>
</dbReference>
<dbReference type="CDD" id="cd12885">
    <property type="entry name" value="SPRY_RanBP_like"/>
    <property type="match status" value="1"/>
</dbReference>
<proteinExistence type="predicted"/>
<feature type="domain" description="B30.2/SPRY" evidence="16">
    <location>
        <begin position="1996"/>
        <end position="2190"/>
    </location>
</feature>
<feature type="region of interest" description="Disordered" evidence="12">
    <location>
        <begin position="4121"/>
        <end position="4149"/>
    </location>
</feature>
<feature type="repeat" description="ANK" evidence="9">
    <location>
        <begin position="2316"/>
        <end position="2348"/>
    </location>
</feature>
<feature type="repeat" description="ANK" evidence="9">
    <location>
        <begin position="1938"/>
        <end position="1970"/>
    </location>
</feature>
<dbReference type="Gene3D" id="3.40.50.300">
    <property type="entry name" value="P-loop containing nucleotide triphosphate hydrolases"/>
    <property type="match status" value="3"/>
</dbReference>
<keyword evidence="20" id="KW-1185">Reference proteome</keyword>
<dbReference type="InterPro" id="IPR044736">
    <property type="entry name" value="Gid1/RanBPM/SPLA_SPRY"/>
</dbReference>
<feature type="repeat" description="ANK" evidence="9">
    <location>
        <begin position="1144"/>
        <end position="1176"/>
    </location>
</feature>
<protein>
    <submittedName>
        <fullName evidence="19">Uncharacterized protein</fullName>
    </submittedName>
</protein>
<dbReference type="Pfam" id="PF00069">
    <property type="entry name" value="Pkinase"/>
    <property type="match status" value="1"/>
</dbReference>
<dbReference type="Pfam" id="PF13086">
    <property type="entry name" value="AAA_11"/>
    <property type="match status" value="1"/>
</dbReference>
<evidence type="ECO:0000256" key="5">
    <source>
        <dbReference type="ARBA" id="ARBA00022771"/>
    </source>
</evidence>
<feature type="compositionally biased region" description="Low complexity" evidence="12">
    <location>
        <begin position="1534"/>
        <end position="1551"/>
    </location>
</feature>
<gene>
    <name evidence="19" type="ORF">HYH03_006767</name>
</gene>
<feature type="repeat" description="ANK" evidence="9">
    <location>
        <begin position="1674"/>
        <end position="1706"/>
    </location>
</feature>
<comment type="subcellular location">
    <subcellularLocation>
        <location evidence="1">Cytoplasm</location>
    </subcellularLocation>
</comment>
<dbReference type="Proteomes" id="UP000612055">
    <property type="component" value="Unassembled WGS sequence"/>
</dbReference>
<reference evidence="19" key="1">
    <citation type="journal article" date="2020" name="bioRxiv">
        <title>Comparative genomics of Chlamydomonas.</title>
        <authorList>
            <person name="Craig R.J."/>
            <person name="Hasan A.R."/>
            <person name="Ness R.W."/>
            <person name="Keightley P.D."/>
        </authorList>
    </citation>
    <scope>NUCLEOTIDE SEQUENCE</scope>
    <source>
        <strain evidence="19">CCAP 11/70</strain>
    </source>
</reference>
<dbReference type="InterPro" id="IPR013320">
    <property type="entry name" value="ConA-like_dom_sf"/>
</dbReference>
<feature type="compositionally biased region" description="Basic and acidic residues" evidence="12">
    <location>
        <begin position="795"/>
        <end position="806"/>
    </location>
</feature>
<feature type="region of interest" description="Disordered" evidence="12">
    <location>
        <begin position="4709"/>
        <end position="4809"/>
    </location>
</feature>
<evidence type="ECO:0000256" key="4">
    <source>
        <dbReference type="ARBA" id="ARBA00022737"/>
    </source>
</evidence>
<feature type="compositionally biased region" description="Gly residues" evidence="12">
    <location>
        <begin position="3067"/>
        <end position="3087"/>
    </location>
</feature>
<dbReference type="PANTHER" id="PTHR24173">
    <property type="entry name" value="ANKYRIN REPEAT CONTAINING"/>
    <property type="match status" value="1"/>
</dbReference>
<keyword evidence="4" id="KW-0677">Repeat</keyword>
<feature type="region of interest" description="Disordered" evidence="12">
    <location>
        <begin position="717"/>
        <end position="749"/>
    </location>
</feature>
<dbReference type="SMART" id="SM00449">
    <property type="entry name" value="SPRY"/>
    <property type="match status" value="1"/>
</dbReference>
<evidence type="ECO:0000313" key="20">
    <source>
        <dbReference type="Proteomes" id="UP000612055"/>
    </source>
</evidence>
<dbReference type="Pfam" id="PF13087">
    <property type="entry name" value="AAA_12"/>
    <property type="match status" value="2"/>
</dbReference>
<dbReference type="GO" id="GO:0005737">
    <property type="term" value="C:cytoplasm"/>
    <property type="evidence" value="ECO:0007669"/>
    <property type="project" value="UniProtKB-SubCell"/>
</dbReference>
<dbReference type="PROSITE" id="PS50088">
    <property type="entry name" value="ANK_REPEAT"/>
    <property type="match status" value="22"/>
</dbReference>
<dbReference type="Gene3D" id="1.10.510.10">
    <property type="entry name" value="Transferase(Phosphotransferase) domain 1"/>
    <property type="match status" value="1"/>
</dbReference>
<feature type="repeat" description="ANK" evidence="9">
    <location>
        <begin position="1806"/>
        <end position="1838"/>
    </location>
</feature>
<feature type="region of interest" description="Disordered" evidence="12">
    <location>
        <begin position="4875"/>
        <end position="4897"/>
    </location>
</feature>
<dbReference type="InterPro" id="IPR017930">
    <property type="entry name" value="Myb_dom"/>
</dbReference>
<feature type="repeat" description="ANK" evidence="9">
    <location>
        <begin position="1641"/>
        <end position="1673"/>
    </location>
</feature>
<dbReference type="InterPro" id="IPR041679">
    <property type="entry name" value="DNA2/NAM7-like_C"/>
</dbReference>
<dbReference type="SMART" id="SM00220">
    <property type="entry name" value="S_TKc"/>
    <property type="match status" value="1"/>
</dbReference>
<keyword evidence="2" id="KW-0963">Cytoplasm</keyword>
<feature type="region of interest" description="Disordered" evidence="12">
    <location>
        <begin position="4369"/>
        <end position="4388"/>
    </location>
</feature>
<evidence type="ECO:0000256" key="8">
    <source>
        <dbReference type="ARBA" id="ARBA00023043"/>
    </source>
</evidence>
<dbReference type="Pfam" id="PF12796">
    <property type="entry name" value="Ank_2"/>
    <property type="match status" value="6"/>
</dbReference>
<feature type="repeat" description="ANK" evidence="9">
    <location>
        <begin position="1052"/>
        <end position="1084"/>
    </location>
</feature>
<feature type="compositionally biased region" description="Low complexity" evidence="12">
    <location>
        <begin position="964"/>
        <end position="988"/>
    </location>
</feature>
<feature type="compositionally biased region" description="Low complexity" evidence="12">
    <location>
        <begin position="1009"/>
        <end position="1018"/>
    </location>
</feature>
<feature type="domain" description="C3H1-type" evidence="15">
    <location>
        <begin position="3121"/>
        <end position="3149"/>
    </location>
</feature>
<feature type="region of interest" description="Disordered" evidence="12">
    <location>
        <begin position="3600"/>
        <end position="3630"/>
    </location>
</feature>
<feature type="compositionally biased region" description="Basic and acidic residues" evidence="12">
    <location>
        <begin position="3491"/>
        <end position="3504"/>
    </location>
</feature>
<feature type="compositionally biased region" description="Gly residues" evidence="12">
    <location>
        <begin position="4269"/>
        <end position="4280"/>
    </location>
</feature>
<keyword evidence="11" id="KW-0175">Coiled coil</keyword>
<dbReference type="GO" id="GO:0010468">
    <property type="term" value="P:regulation of gene expression"/>
    <property type="evidence" value="ECO:0007669"/>
    <property type="project" value="UniProtKB-ARBA"/>
</dbReference>
<dbReference type="GO" id="GO:0008270">
    <property type="term" value="F:zinc ion binding"/>
    <property type="evidence" value="ECO:0007669"/>
    <property type="project" value="UniProtKB-KW"/>
</dbReference>
<feature type="repeat" description="ANK" evidence="9">
    <location>
        <begin position="2217"/>
        <end position="2249"/>
    </location>
</feature>
<evidence type="ECO:0000259" key="18">
    <source>
        <dbReference type="PROSITE" id="PS51981"/>
    </source>
</evidence>
<feature type="zinc finger region" description="C3H1-type" evidence="10">
    <location>
        <begin position="3121"/>
        <end position="3149"/>
    </location>
</feature>
<dbReference type="PROSITE" id="PS50297">
    <property type="entry name" value="ANK_REP_REGION"/>
    <property type="match status" value="15"/>
</dbReference>
<feature type="coiled-coil region" evidence="11">
    <location>
        <begin position="4432"/>
        <end position="4463"/>
    </location>
</feature>
<keyword evidence="5 10" id="KW-0863">Zinc-finger</keyword>
<evidence type="ECO:0000256" key="12">
    <source>
        <dbReference type="SAM" id="MobiDB-lite"/>
    </source>
</evidence>
<feature type="repeat" description="ANK" evidence="9">
    <location>
        <begin position="1336"/>
        <end position="1368"/>
    </location>
</feature>
<feature type="region of interest" description="Disordered" evidence="12">
    <location>
        <begin position="3478"/>
        <end position="3518"/>
    </location>
</feature>
<dbReference type="InterPro" id="IPR001870">
    <property type="entry name" value="B30.2/SPRY"/>
</dbReference>
<evidence type="ECO:0000256" key="11">
    <source>
        <dbReference type="SAM" id="Coils"/>
    </source>
</evidence>
<dbReference type="CDD" id="cd18808">
    <property type="entry name" value="SF1_C_Upf1"/>
    <property type="match status" value="1"/>
</dbReference>
<feature type="region of interest" description="Disordered" evidence="12">
    <location>
        <begin position="2979"/>
        <end position="3126"/>
    </location>
</feature>
<feature type="region of interest" description="Disordered" evidence="12">
    <location>
        <begin position="3779"/>
        <end position="3798"/>
    </location>
</feature>
<dbReference type="Pfam" id="PF20173">
    <property type="entry name" value="ZnF_RZ-type"/>
    <property type="match status" value="1"/>
</dbReference>
<dbReference type="PROSITE" id="PS50011">
    <property type="entry name" value="PROTEIN_KINASE_DOM"/>
    <property type="match status" value="1"/>
</dbReference>
<feature type="compositionally biased region" description="Gly residues" evidence="12">
    <location>
        <begin position="3029"/>
        <end position="3048"/>
    </location>
</feature>
<feature type="compositionally biased region" description="Low complexity" evidence="12">
    <location>
        <begin position="3151"/>
        <end position="3170"/>
    </location>
</feature>
<dbReference type="CDD" id="cd00180">
    <property type="entry name" value="PKc"/>
    <property type="match status" value="1"/>
</dbReference>
<feature type="region of interest" description="Disordered" evidence="12">
    <location>
        <begin position="3924"/>
        <end position="3952"/>
    </location>
</feature>
<feature type="compositionally biased region" description="Low complexity" evidence="12">
    <location>
        <begin position="3785"/>
        <end position="3798"/>
    </location>
</feature>
<feature type="repeat" description="ANK" evidence="9">
    <location>
        <begin position="1116"/>
        <end position="1143"/>
    </location>
</feature>
<dbReference type="SUPFAM" id="SSF56112">
    <property type="entry name" value="Protein kinase-like (PK-like)"/>
    <property type="match status" value="1"/>
</dbReference>
<dbReference type="InterPro" id="IPR009057">
    <property type="entry name" value="Homeodomain-like_sf"/>
</dbReference>
<accession>A0A836C148</accession>
<feature type="repeat" description="ANK" evidence="9">
    <location>
        <begin position="1369"/>
        <end position="1401"/>
    </location>
</feature>
<dbReference type="PROSITE" id="PS50188">
    <property type="entry name" value="B302_SPRY"/>
    <property type="match status" value="1"/>
</dbReference>
<dbReference type="GO" id="GO:0004672">
    <property type="term" value="F:protein kinase activity"/>
    <property type="evidence" value="ECO:0007669"/>
    <property type="project" value="InterPro"/>
</dbReference>
<dbReference type="InterPro" id="IPR043136">
    <property type="entry name" value="B30.2/SPRY_sf"/>
</dbReference>
<dbReference type="SMART" id="SM00248">
    <property type="entry name" value="ANK"/>
    <property type="match status" value="27"/>
</dbReference>
<dbReference type="Gene3D" id="2.60.120.920">
    <property type="match status" value="1"/>
</dbReference>
<dbReference type="Pfam" id="PF13637">
    <property type="entry name" value="Ank_4"/>
    <property type="match status" value="3"/>
</dbReference>
<dbReference type="SUPFAM" id="SSF52540">
    <property type="entry name" value="P-loop containing nucleoside triphosphate hydrolases"/>
    <property type="match status" value="2"/>
</dbReference>
<evidence type="ECO:0000256" key="9">
    <source>
        <dbReference type="PROSITE-ProRule" id="PRU00023"/>
    </source>
</evidence>
<feature type="compositionally biased region" description="Gly residues" evidence="12">
    <location>
        <begin position="554"/>
        <end position="569"/>
    </location>
</feature>
<evidence type="ECO:0000313" key="19">
    <source>
        <dbReference type="EMBL" id="KAG2495159.1"/>
    </source>
</evidence>
<dbReference type="InterPro" id="IPR011009">
    <property type="entry name" value="Kinase-like_dom_sf"/>
</dbReference>
<feature type="repeat" description="ANK" evidence="9">
    <location>
        <begin position="1872"/>
        <end position="1904"/>
    </location>
</feature>
<dbReference type="PROSITE" id="PS50103">
    <property type="entry name" value="ZF_C3H1"/>
    <property type="match status" value="1"/>
</dbReference>
<dbReference type="InterPro" id="IPR046439">
    <property type="entry name" value="ZF_RZ_dom"/>
</dbReference>
<sequence length="5806" mass="603553">MDTTNWLQSAKDPSPDPGTHHRLRGLGWSAPWSTADDVTLAELHAQFGERWAAIAQRMPGRTAVQIKSRWHGKQRGKTARHPTFLDAYLRHLQDASCPNHYHNDDTPSAAAERRVAALSKARAMLAAGELADVRPRASRPLLNRGRPAARSEGTGGGGSGNRKRSLSPRGGGDEDTNEEEEDELIGPYSSSRLAPLKRSGGAYAAAAAAGGGGKRAACALPPLGPQQQPSARWHVAASGAGNAIGGVGDEEELEDMLLEADRLRPQHTLCWRSCRAAGVSWQANTSGGHSDSDGTASDALVDDGDGNSAFGGGNGGRPSPTAAAAGGTSRGAATCYTSVDNDDVVGGGRLGRLGGGGGGEPIEVDDDALDRVLSVEEAELSALSFIDGLIGLRGALPPAALQRPVALPPPPPPPPPPLPLPHARALAPLVLQAPFAPAPPAAVMRPMPPPPPPGEQLWLAMEARCRHCDGNGRKSSRYHRAAAATAIAADDDDGPQVAVRGRPEAAWWPGDGTDPERPRPGAFSSDVTAATIASPSSPNAFVTLAAGDRSPLGNGSGGSGGSGRVGSVGFGRDHFVGPRTDLRASKELLVRSSHRPTHPADRSAGGCEARRWVQPPPPPPQKQQLQQPDWDWGWNEACGEGGHHWSSAGYDGSSAGQRMDAGGGGSLSGRGGLGAWGGGAGDNGDRGGGRPVQGRPHAVAAVLVDKPGYRGRPMAALAAPGRDSAAAVSTRSGVAGSAGQRDAGRPPGGDYADGACWGVAAVAASQGDATGRRRHQLQPAADVAAPPGVYPPQPYRRDTGQRESCREPLQGAGASARRGGVTRASAHPWHPHTAGGGALQPYVYDSSASPFRLELEAQAWGAALPAHALDPAELPTVLEPLPPPAWSPTLCGSGVNPWDYGGGDLEEADEKPCWALDALPLELPPPPPPAWVAEPATDEERGVLPAQTPSPSPNPLSAKVRGKAPAASDATLSAASQTKQPTANSPRRSPAPPVPATVPGSGLGDTSVAGKPPGSATSAGGGAGLGPAAPPAVSLKPRASTAVLPGQLPFEYGSSPLHDAVQAGDLPSITKLLQSGAGLEAMNASAETPLVLAMNLGQLEAVRALAAAGASRLYRLHWAAAAGHAKSVAELLRQGAPPDLADEYGVVPLHKAAAAGHGEAVGELLAAGADVHAAVQGDRSTPLLLACARGHAGVAARLLAAGARRGDRDELRRGPLGLAAWSGSAETMQVLLEAGADPEEVDGQGRTPLHLAAAGGHTAAAAALLAAGCRRDVRDGGGETALVAAMRAGQAGAQAALQAAGANPHLRLHWACQAGDMEVVRKLLLTQVPVDLQDDDGFTALNVACRHGRTEAAALLLEARASPHLAAASGHTPLMSAAEAGHGALVRSLLEAGADLRMMTMQGRTALHLAAANSHLEAVQELLVAVRQLPTDGPLPPTWQEQREAMQAAALRARLGQAGPGGRSSSGSGLLLGAAVSPSLTRAYVAQVTRALATETCLDTASSKLLPTAVIGAIGTSTAQQINGRDVPSRISVNNSTSNHHAASNSSLATAPGLASGPSRGPSLLGAAPSLLQSPGAGPGSAFAGASYDTHTISATQLAVGTGEDAGGQAAERTSGAGAEAPSLPRLPLSCPGIVDAQDFAGWTAALRAASSGHLPLLQALMGCGANINAFNESHDTALHVAARNGHVEVVRALIAAGAPLETPNKDGNTALHLAAAAGRLAMVDLLCTVAAALDARNGNAETPLAMAVMSGHVEVIRDLIGRGADIGARDSAGRPLLLMATRSNQMGSMQLLVEAGCDVNAHSLTAATALHGAAGAMDEEAVALLLRAGAEPRAANTNGEAPLHYAATKGRAGVVALLLDAGAPADTRDNNKVPPSHLAVMYGHIEVLRLLLERGADPNSADCDGDTPLTLAGREDRAEIASLLLSRGASPLARTADGLAPVHRAAEAGRLGALRLLLEAGAGAGADRSLLTGSGRGLLHVAAAFGQADVARHLLAEAGMDPHQASAGGRRGVTVSALRNYDHREVLVVGTRLTTLSDALAQWDPNTAGPRVTNANTPLPPDRQLVYVEVTVAEVPHGSPFTLSIGLGRDIGRTDFLPGFYQETYGYLSSTGARYQGSRSNTKQYGPKYGKGDVIGLVYNRAFRTLSYTRNGQHLGVAARNVPTDGQSLFIGFGHKGITVDVNFGASPFAFNPDDLGVDEEAMHNPGHKEPWRAKERVYPLHLAACSSSLPTLEPLMGAGALVDQTDADSWTALHFAALLGWHEAIRLLLAKGASPNAATQYGSTPLLFSVKRSHTEAAKVLLDKGADFRVVDKDGRTLLMWAASTGNTEVMQLLIDKGVGIKEKDALGRTALQYACNETVVSYLEKALNQILVYRDCFEINRQAEIKHGAEGSVVTATWRHGAHAGSGNCVAIKFYKHREVRDHCAGVLRQLSPKFAATLAPIAESDTIFDDPARYPDCPYALVMDAGDKDLQEILDEWGAKPMPENQTRYIFECMVAAVQHLHTLGHVHHDLKPHNFVRFFDGRYCLVDLDSARQAYKEDMGFTTVDVCPPEVAASLLRGERLPSHPAMDVWSLGCCLYQMVMQAQLLCDLRPEWKGGGFRRDTADTLKGLSRLTQADVDRALDRVVAARRGGRLGEHAHSLLHHMLQVDPKLRYSIEDVSLHAFLKGGSTRTMDEEALRGIRTTLVDINSKVDSVLQHVVRIEERTLALADLPQQLQAGLADISSRLHGIQALVMQVAAASSCPSSFVVTPELSPRQLALQMGLQGPGHALMSAWLYDLKQVFTCQLSMGDVLQRLINRRFRLRLVCQSCMRPCGEGYLIERPETFTAKLLPALLVSFHLLRAYNVAASLGRFVFPMLPVVPPDLMDSARGVLAALREPSGRPEDFSCIREEVDAVVGYTSGGGAAPHPPSHVAFSGASILAPKTQVGSSLRQLHAFLDEVDRSRTWAGLTLVEVPGRPPIWVCLDCITAGAPQGEERGQGPAASGAAGAAAAGGRGGTGRPPHGAKGRKGGRKEGHLPPKPRANGGGSGGSDGVRRGGGGGGRALEEAEEEGGSEGGSSESEGGGGCLNLRAGGGRRGGGSGRSSSGSKVYPLGFGRGPGFAPGRTGSAHQGNAGSRPRQPCRFFSSPGGCRLGAACTFFHDASGPGSGAASGSSRPQQQGARSGPGPEADAFRTFRSLALAPALDRADKFCLFLGSAIAALSGAGGQDKAETVLQMLCGVWRPRPPPSSGTIPAGGSPAASVAAAGLYGAAAMVASSKAAGGPGEPEGGGGCYAERHLRRCMEDFNERSRRGSLTPEVLASRVVPMLRLLSHEAIRESLRSHWVNPLYDTVLLCMDFDALAGVYERMAAGSLAVPLQTEQVVTQGGGFRWAPCSWLDLLAAPLLLLDELLCRFTQPSARQRLEQPATALAAALGALMAAHLGSREGGQGGGGGSAGVGSAGRRLWAVLRSVQEQLRQGQAAERIRDDLQAAQRRQEAAARGAVGRGDRAAEERLRDPTHLPGSLRPGGPRHDNDVDDFRAIAVVPTAQELLCRAPPYLPSNRPGSVPHLAAEPHRARLETLFRLPRHDVVAPLAAALHSFRQRGGLAWLQRLQEAQQGRQTHGRRKHDERRSQQGPTNGKLDLEGGQQMFVFRGVRVEGLNVSRNEGGMVVQPKQAERAAQQRTAPSEVAPTLVVGVVSRRDPRELAGLNTPGGRPMVGIRLLEKSQPCDASLVHAADLHALLGAWMDAEAGAGRELVLVQEHNSFFSYEPVLQALQGIQEIPLAHHLVPGCEPPLPADSPTTSPGPASAASASASAASTCAPPAPPLLPAFWADWPWVDLRHAADRARILALPEPERVRVLRALGAVDLSAAAAGRFPLDELLAASILDRAQAEALRATLCQEVAVVQGPPGTGKTFLGVVFTRVLLRNTVNADPGEDGGGAGRVVFPGSRGRGRGRRGRGGEDDEARLPAWIHRDVGAEAAVPSLDLAREAEEAAEAAACAAGRPAPARAPGPAARPDVGPLLVVCFTNHALDAFLEGLLDAQVTDRIVRVGGSSRSERLEPYNLRNLQFRAGGNQVRHLKDRVRALEETATHLSCQLSGAAAAQRRPLTWEELEPALRQHYPALHASFLRGVRGSESRDGEAGNPKRPRKEHPPDDLLADWLKGHPAADWRRGRVPLAAERAAAEARRAAAAASSLIADDPDDGPGSLPTGARPEPSQPDDVMSLSSQGGDGMSAGGDGKEQARQDGSSAASGAADGDAAMEEAVLDAAEANASVAGAEAGAGGAGGGGSGRGRDRRAIDDTAGGAAGGRSDDAPGAAWAASAARAALACLQAATGAAVTAAAARGTQLGSLKRPRESIGGDTSAPPPAKVGRTYVCWMGDARGPTAPPPPPPPPPPPVPDEVVAMAARRRPLEELLECDDVWAMSSAERATLHEGTLRRLPCLELFGRVQELQAEYEQVNEELQAEYDQASLAALRCARVVGMTTSGVARHQSLVAALKPRVVLMEEAAEVFEAHVLACLSRGVEALVLVGDHLQLRPKPNQWELQAESGRGLDLDVSLFERLVRAGADRGGPSGTSGVGGGGSVPVALLEEQRRMRPEISQLIRGPLYPHLRDHPRVRSHPPVRGLARSLLFVNHDHPEGGGDEGSDDRSKVNPWEAEYAVGLALHLIMQGYAPSDIVILVPYVGQMFAVRRALERVNLRVVVGDRDVAAMEDLEEAGGLNGANGVPPTAAAQGGGAGPTSVGLVSGASGGGRREGSSHDPRGERGPRGEGEGGKPDGGGGGNPSERGRRGQGTGAGTGGGGGAGRDDEGPALPPGARIVDVREGVRVATVDNFQGEEATVVLLSTVRNNPDGRIGFLAMANRVNVMLSRAKHGMVVLGHEPTLRAGGERRGGRRGGGGAGAGGGGGVGGTSMWCQVLDQLHREGCVAPCVRIKCANHGTELDIPGPSDFRRLAGDGGCGLPCGQALPCGHSCPRRCHADDRAHALTRCTRPCARLHAVCGHPCGRLCSEACGRCEAVQREPVRLDCGHEAAGVVCWQRFEPGAIRCQVPVEVRRPACGHTSTVPCCDAAAERSGDRPCAAMVSVALPACGHTVDVACAVAPALLADPTACPAPCDALLACEHACSGKCGTCVRRVMHGGFREVVQDWAAAQPSSLREGLDRVLAPPGGGSTDMEEGSDGGAAEGRSGPGGSAKGEVEAARGVAQVLRFLSEGQPGAAHRQSFISHLRAQLDRQRPAPAPAAASGGDGGGGGDGTEGADPLFDTGFAAAFKNPFAASHRACTQRCSRVGPCGHTCDAPCHAGKPCRPCARPCWVACAHHRRCLKPCGEPCVPCAEPCVWACEHRGRCAAPCGAPCERLPCDARCSRQLACKHRCPGLCGEDCPPARFCTHPDCLGLPERQNVRDQVVDLIMQQPLGAVAPGELEADPLVVLGCGHAFLTSSLDGIMGLASTPKRRVYEAAVVALKRLQSDLLCEERRTIRARDREGGSAASGGGGGGGGQAGAVAALAQRVAVAEADLRSLRPSGLQLCRAQVGLLRAAELHVVAAAEGVAAAGRLAWEGGRLREGGDQGGGSPTNLYTRYQCARQELFKQTVGRLFASALEIHHDFVMRGGPTWVVEARAGRHWASSLRLSVARMRAGLAQLRLLRAAESLPGPGAAWARVLGVGRERLRELRDAAVAQVRTSGEDAMSLYRGESGFQASGYDSESVRLVRELLERLEQLVAQNDTATLQAVLAAVATGETGGGANPMQWLSGHLYECPNGHPYTIGNCGQAMQSSRCPECGAPMGGNNHTLQGRNRQAAGLVEQLRQAQQQAR</sequence>
<comment type="caution">
    <text evidence="19">The sequence shown here is derived from an EMBL/GenBank/DDBJ whole genome shotgun (WGS) entry which is preliminary data.</text>
</comment>
<evidence type="ECO:0000259" key="13">
    <source>
        <dbReference type="PROSITE" id="PS50011"/>
    </source>
</evidence>
<evidence type="ECO:0000256" key="7">
    <source>
        <dbReference type="ARBA" id="ARBA00022859"/>
    </source>
</evidence>
<feature type="region of interest" description="Disordered" evidence="12">
    <location>
        <begin position="5146"/>
        <end position="5188"/>
    </location>
</feature>
<evidence type="ECO:0000256" key="3">
    <source>
        <dbReference type="ARBA" id="ARBA00022723"/>
    </source>
</evidence>
<dbReference type="EMBL" id="JAEHOE010000026">
    <property type="protein sequence ID" value="KAG2495159.1"/>
    <property type="molecule type" value="Genomic_DNA"/>
</dbReference>
<feature type="region of interest" description="Disordered" evidence="12">
    <location>
        <begin position="551"/>
        <end position="572"/>
    </location>
</feature>
<keyword evidence="7" id="KW-0391">Immunity</keyword>
<feature type="compositionally biased region" description="Low complexity" evidence="12">
    <location>
        <begin position="2984"/>
        <end position="2995"/>
    </location>
</feature>
<feature type="region of interest" description="Disordered" evidence="12">
    <location>
        <begin position="919"/>
        <end position="1032"/>
    </location>
</feature>
<dbReference type="SUPFAM" id="SSF46689">
    <property type="entry name" value="Homeodomain-like"/>
    <property type="match status" value="1"/>
</dbReference>
<keyword evidence="3 10" id="KW-0479">Metal-binding</keyword>
<feature type="repeat" description="ANK" evidence="9">
    <location>
        <begin position="1402"/>
        <end position="1423"/>
    </location>
</feature>
<name>A0A836C148_9CHLO</name>
<evidence type="ECO:0000259" key="17">
    <source>
        <dbReference type="PROSITE" id="PS51294"/>
    </source>
</evidence>
<dbReference type="InterPro" id="IPR047187">
    <property type="entry name" value="SF1_C_Upf1"/>
</dbReference>
<dbReference type="PANTHER" id="PTHR24173:SF74">
    <property type="entry name" value="ANKYRIN REPEAT DOMAIN-CONTAINING PROTEIN 16"/>
    <property type="match status" value="1"/>
</dbReference>
<dbReference type="Pfam" id="PF00622">
    <property type="entry name" value="SPRY"/>
    <property type="match status" value="1"/>
</dbReference>
<feature type="region of interest" description="Disordered" evidence="12">
    <location>
        <begin position="1603"/>
        <end position="1624"/>
    </location>
</feature>
<feature type="repeat" description="ANK" evidence="9">
    <location>
        <begin position="1244"/>
        <end position="1276"/>
    </location>
</feature>
<dbReference type="GO" id="GO:0005524">
    <property type="term" value="F:ATP binding"/>
    <property type="evidence" value="ECO:0007669"/>
    <property type="project" value="InterPro"/>
</dbReference>
<keyword evidence="6 10" id="KW-0862">Zinc</keyword>
<dbReference type="Gene3D" id="1.25.40.20">
    <property type="entry name" value="Ankyrin repeat-containing domain"/>
    <property type="match status" value="8"/>
</dbReference>
<dbReference type="Gene3D" id="1.10.10.60">
    <property type="entry name" value="Homeodomain-like"/>
    <property type="match status" value="1"/>
</dbReference>
<dbReference type="InterPro" id="IPR000571">
    <property type="entry name" value="Znf_CCCH"/>
</dbReference>
<feature type="region of interest" description="Disordered" evidence="12">
    <location>
        <begin position="4267"/>
        <end position="4304"/>
    </location>
</feature>
<dbReference type="InterPro" id="IPR036770">
    <property type="entry name" value="Ankyrin_rpt-contain_sf"/>
</dbReference>
<feature type="compositionally biased region" description="Polar residues" evidence="12">
    <location>
        <begin position="282"/>
        <end position="295"/>
    </location>
</feature>
<feature type="region of interest" description="Disordered" evidence="12">
    <location>
        <begin position="3151"/>
        <end position="3175"/>
    </location>
</feature>
<feature type="region of interest" description="Disordered" evidence="12">
    <location>
        <begin position="1"/>
        <end position="23"/>
    </location>
</feature>
<feature type="compositionally biased region" description="Gly residues" evidence="12">
    <location>
        <begin position="4886"/>
        <end position="4897"/>
    </location>
</feature>
<feature type="repeat" description="ANK" evidence="9">
    <location>
        <begin position="1211"/>
        <end position="1243"/>
    </location>
</feature>
<feature type="region of interest" description="Disordered" evidence="12">
    <location>
        <begin position="675"/>
        <end position="694"/>
    </location>
</feature>
<feature type="repeat" description="ANK" evidence="9">
    <location>
        <begin position="1905"/>
        <end position="1937"/>
    </location>
</feature>
<feature type="region of interest" description="Disordered" evidence="12">
    <location>
        <begin position="767"/>
        <end position="835"/>
    </location>
</feature>
<feature type="compositionally biased region" description="Acidic residues" evidence="12">
    <location>
        <begin position="173"/>
        <end position="184"/>
    </location>
</feature>
<dbReference type="Pfam" id="PF00249">
    <property type="entry name" value="Myb_DNA-binding"/>
    <property type="match status" value="1"/>
</dbReference>
<feature type="repeat" description="ANK" evidence="9">
    <location>
        <begin position="1839"/>
        <end position="1871"/>
    </location>
</feature>
<dbReference type="InterPro" id="IPR002110">
    <property type="entry name" value="Ankyrin_rpt"/>
</dbReference>
<dbReference type="GO" id="GO:0002376">
    <property type="term" value="P:immune system process"/>
    <property type="evidence" value="ECO:0007669"/>
    <property type="project" value="UniProtKB-KW"/>
</dbReference>
<dbReference type="PROSITE" id="PS51981">
    <property type="entry name" value="ZF_RZ"/>
    <property type="match status" value="1"/>
</dbReference>
<dbReference type="InterPro" id="IPR027417">
    <property type="entry name" value="P-loop_NTPase"/>
</dbReference>
<evidence type="ECO:0000259" key="14">
    <source>
        <dbReference type="PROSITE" id="PS50090"/>
    </source>
</evidence>
<feature type="repeat" description="ANK" evidence="9">
    <location>
        <begin position="2283"/>
        <end position="2315"/>
    </location>
</feature>
<feature type="domain" description="HTH myb-type" evidence="17">
    <location>
        <begin position="31"/>
        <end position="78"/>
    </location>
</feature>
<feature type="repeat" description="ANK" evidence="9">
    <location>
        <begin position="2250"/>
        <end position="2282"/>
    </location>
</feature>
<feature type="repeat" description="ANK" evidence="9">
    <location>
        <begin position="1707"/>
        <end position="1739"/>
    </location>
</feature>
<dbReference type="GO" id="GO:0004386">
    <property type="term" value="F:helicase activity"/>
    <property type="evidence" value="ECO:0007669"/>
    <property type="project" value="InterPro"/>
</dbReference>
<evidence type="ECO:0000256" key="6">
    <source>
        <dbReference type="ARBA" id="ARBA00022833"/>
    </source>
</evidence>
<dbReference type="PRINTS" id="PR01415">
    <property type="entry name" value="ANKYRIN"/>
</dbReference>
<feature type="compositionally biased region" description="Gly residues" evidence="12">
    <location>
        <begin position="5236"/>
        <end position="5246"/>
    </location>
</feature>
<dbReference type="PROSITE" id="PS50090">
    <property type="entry name" value="MYB_LIKE"/>
    <property type="match status" value="1"/>
</dbReference>
<dbReference type="OrthoDB" id="194358at2759"/>
<dbReference type="InterPro" id="IPR041677">
    <property type="entry name" value="DNA2/NAM7_AAA_11"/>
</dbReference>
<dbReference type="InterPro" id="IPR001005">
    <property type="entry name" value="SANT/Myb"/>
</dbReference>
<feature type="compositionally biased region" description="Gly residues" evidence="12">
    <location>
        <begin position="5170"/>
        <end position="5184"/>
    </location>
</feature>
<feature type="region of interest" description="Disordered" evidence="12">
    <location>
        <begin position="5222"/>
        <end position="5249"/>
    </location>
</feature>
<feature type="repeat" description="ANK" evidence="9">
    <location>
        <begin position="1740"/>
        <end position="1772"/>
    </location>
</feature>
<feature type="region of interest" description="Disordered" evidence="12">
    <location>
        <begin position="4181"/>
        <end position="4248"/>
    </location>
</feature>
<feature type="compositionally biased region" description="Low complexity" evidence="12">
    <location>
        <begin position="317"/>
        <end position="328"/>
    </location>
</feature>
<dbReference type="InterPro" id="IPR000967">
    <property type="entry name" value="Znf_NFX1"/>
</dbReference>
<dbReference type="CDD" id="cd06008">
    <property type="entry name" value="NF-X1-zinc-finger"/>
    <property type="match status" value="2"/>
</dbReference>
<evidence type="ECO:0000256" key="10">
    <source>
        <dbReference type="PROSITE-ProRule" id="PRU00723"/>
    </source>
</evidence>
<feature type="compositionally biased region" description="Gly residues" evidence="12">
    <location>
        <begin position="4782"/>
        <end position="4795"/>
    </location>
</feature>
<evidence type="ECO:0000259" key="15">
    <source>
        <dbReference type="PROSITE" id="PS50103"/>
    </source>
</evidence>
<keyword evidence="8 9" id="KW-0040">ANK repeat</keyword>
<dbReference type="Pfam" id="PF00023">
    <property type="entry name" value="Ank"/>
    <property type="match status" value="1"/>
</dbReference>
<evidence type="ECO:0000256" key="2">
    <source>
        <dbReference type="ARBA" id="ARBA00022490"/>
    </source>
</evidence>